<evidence type="ECO:0000256" key="1">
    <source>
        <dbReference type="ARBA" id="ARBA00010945"/>
    </source>
</evidence>
<dbReference type="GO" id="GO:0009432">
    <property type="term" value="P:SOS response"/>
    <property type="evidence" value="ECO:0007669"/>
    <property type="project" value="UniProtKB-KW"/>
</dbReference>
<protein>
    <submittedName>
        <fullName evidence="7">DNA polymerase V subunit UmuC</fullName>
    </submittedName>
</protein>
<dbReference type="GO" id="GO:0003887">
    <property type="term" value="F:DNA-directed DNA polymerase activity"/>
    <property type="evidence" value="ECO:0007669"/>
    <property type="project" value="TreeGrafter"/>
</dbReference>
<dbReference type="Pfam" id="PF00817">
    <property type="entry name" value="IMS"/>
    <property type="match status" value="1"/>
</dbReference>
<dbReference type="Pfam" id="PF13438">
    <property type="entry name" value="DUF4113"/>
    <property type="match status" value="1"/>
</dbReference>
<dbReference type="PANTHER" id="PTHR11076:SF34">
    <property type="entry name" value="PROTEIN UMUC"/>
    <property type="match status" value="1"/>
</dbReference>
<dbReference type="Proteomes" id="UP000254208">
    <property type="component" value="Unassembled WGS sequence"/>
</dbReference>
<evidence type="ECO:0000256" key="4">
    <source>
        <dbReference type="ARBA" id="ARBA00023204"/>
    </source>
</evidence>
<dbReference type="InterPro" id="IPR043128">
    <property type="entry name" value="Rev_trsase/Diguanyl_cyclase"/>
</dbReference>
<dbReference type="InterPro" id="IPR050116">
    <property type="entry name" value="DNA_polymerase-Y"/>
</dbReference>
<dbReference type="Gene3D" id="3.30.1490.100">
    <property type="entry name" value="DNA polymerase, Y-family, little finger domain"/>
    <property type="match status" value="1"/>
</dbReference>
<comment type="similarity">
    <text evidence="1">Belongs to the DNA polymerase type-Y family.</text>
</comment>
<dbReference type="EMBL" id="UGTZ01000002">
    <property type="protein sequence ID" value="SUD99072.1"/>
    <property type="molecule type" value="Genomic_DNA"/>
</dbReference>
<organism evidence="7 8">
    <name type="scientific">Providencia rettgeri</name>
    <dbReference type="NCBI Taxonomy" id="587"/>
    <lineage>
        <taxon>Bacteria</taxon>
        <taxon>Pseudomonadati</taxon>
        <taxon>Pseudomonadota</taxon>
        <taxon>Gammaproteobacteria</taxon>
        <taxon>Enterobacterales</taxon>
        <taxon>Morganellaceae</taxon>
        <taxon>Providencia</taxon>
    </lineage>
</organism>
<dbReference type="InterPro" id="IPR025188">
    <property type="entry name" value="DUF4113"/>
</dbReference>
<evidence type="ECO:0000256" key="5">
    <source>
        <dbReference type="ARBA" id="ARBA00023236"/>
    </source>
</evidence>
<dbReference type="Pfam" id="PF11799">
    <property type="entry name" value="IMS_C"/>
    <property type="match status" value="1"/>
</dbReference>
<dbReference type="CDD" id="cd01700">
    <property type="entry name" value="PolY_Pol_V_umuC"/>
    <property type="match status" value="1"/>
</dbReference>
<dbReference type="InterPro" id="IPR001126">
    <property type="entry name" value="UmuC"/>
</dbReference>
<dbReference type="NCBIfam" id="NF002955">
    <property type="entry name" value="PRK03609.1"/>
    <property type="match status" value="1"/>
</dbReference>
<accession>A0A379LQ99</accession>
<dbReference type="GO" id="GO:0042276">
    <property type="term" value="P:error-prone translesion synthesis"/>
    <property type="evidence" value="ECO:0007669"/>
    <property type="project" value="TreeGrafter"/>
</dbReference>
<feature type="domain" description="UmuC" evidence="6">
    <location>
        <begin position="5"/>
        <end position="189"/>
    </location>
</feature>
<dbReference type="SUPFAM" id="SSF56672">
    <property type="entry name" value="DNA/RNA polymerases"/>
    <property type="match status" value="1"/>
</dbReference>
<dbReference type="Gene3D" id="3.30.70.270">
    <property type="match status" value="1"/>
</dbReference>
<evidence type="ECO:0000256" key="2">
    <source>
        <dbReference type="ARBA" id="ARBA00022763"/>
    </source>
</evidence>
<dbReference type="InterPro" id="IPR043502">
    <property type="entry name" value="DNA/RNA_pol_sf"/>
</dbReference>
<dbReference type="Gene3D" id="3.40.1170.60">
    <property type="match status" value="1"/>
</dbReference>
<dbReference type="InterPro" id="IPR024728">
    <property type="entry name" value="PolY_HhH_motif"/>
</dbReference>
<keyword evidence="2" id="KW-0227">DNA damage</keyword>
<dbReference type="Gene3D" id="1.10.150.20">
    <property type="entry name" value="5' to 3' exonuclease, C-terminal subdomain"/>
    <property type="match status" value="1"/>
</dbReference>
<dbReference type="GO" id="GO:0006281">
    <property type="term" value="P:DNA repair"/>
    <property type="evidence" value="ECO:0007669"/>
    <property type="project" value="UniProtKB-KW"/>
</dbReference>
<evidence type="ECO:0000313" key="7">
    <source>
        <dbReference type="EMBL" id="SUD99072.1"/>
    </source>
</evidence>
<reference evidence="7 8" key="1">
    <citation type="submission" date="2018-06" db="EMBL/GenBank/DDBJ databases">
        <authorList>
            <consortium name="Pathogen Informatics"/>
            <person name="Doyle S."/>
        </authorList>
    </citation>
    <scope>NUCLEOTIDE SEQUENCE [LARGE SCALE GENOMIC DNA]</scope>
    <source>
        <strain evidence="7 8">NCTC11801</strain>
    </source>
</reference>
<keyword evidence="3" id="KW-0741">SOS mutagenesis</keyword>
<dbReference type="InterPro" id="IPR036775">
    <property type="entry name" value="DNA_pol_Y-fam_lit_finger_sf"/>
</dbReference>
<dbReference type="SUPFAM" id="SSF100879">
    <property type="entry name" value="Lesion bypass DNA polymerase (Y-family), little finger domain"/>
    <property type="match status" value="1"/>
</dbReference>
<dbReference type="Pfam" id="PF11798">
    <property type="entry name" value="IMS_HHH"/>
    <property type="match status" value="1"/>
</dbReference>
<evidence type="ECO:0000313" key="8">
    <source>
        <dbReference type="Proteomes" id="UP000254208"/>
    </source>
</evidence>
<sequence>MKSMFALIDVNSMYTSCESVFRPDLKGKPIICLSNNDGCVIARSAEAKPYIRMGAPYFEIKSIIKQKQVVVFSSNYPLYADFSNRFMAVVAQIVPQIEVYSIDECFCNLTGMDALYSWHELGHKLKEDVSRCAHLPVGVGISSTKTLAKLANHAAKTWKKTGGVVDLSSPSRQKKLMALVPVGDVWGIGRKLAKRLNQSGIETALDLSRLSTTQARQMYSVVLERTVRELNGESCLELEDVAPAKQQIICSRSFGHKVMDYELVRQSVCAFAERAAEKLREEKQYCRLVTLWVQSSHFSHHEPHYYRQETQALIYPTQDTREILQAAVGLFDRLWLPNVKYSKSGILLSEFSPSGQVQLNLFESGHAFRKSGELMQTIDQINRGKGAIWFAGQGGQSQSALWKMKQQFLSPRWTTQFSDIPIVKC</sequence>
<keyword evidence="4" id="KW-0234">DNA repair</keyword>
<evidence type="ECO:0000259" key="6">
    <source>
        <dbReference type="PROSITE" id="PS50173"/>
    </source>
</evidence>
<dbReference type="GO" id="GO:0005829">
    <property type="term" value="C:cytosol"/>
    <property type="evidence" value="ECO:0007669"/>
    <property type="project" value="TreeGrafter"/>
</dbReference>
<dbReference type="AlphaFoldDB" id="A0A379LQ99"/>
<dbReference type="PANTHER" id="PTHR11076">
    <property type="entry name" value="DNA REPAIR POLYMERASE UMUC / TRANSFERASE FAMILY MEMBER"/>
    <property type="match status" value="1"/>
</dbReference>
<gene>
    <name evidence="7" type="primary">umuC_4</name>
    <name evidence="7" type="ORF">NCTC11801_04799</name>
</gene>
<keyword evidence="5" id="KW-0742">SOS response</keyword>
<dbReference type="GO" id="GO:0003684">
    <property type="term" value="F:damaged DNA binding"/>
    <property type="evidence" value="ECO:0007669"/>
    <property type="project" value="InterPro"/>
</dbReference>
<proteinExistence type="inferred from homology"/>
<dbReference type="PROSITE" id="PS50173">
    <property type="entry name" value="UMUC"/>
    <property type="match status" value="1"/>
</dbReference>
<name>A0A379LQ99_PRORE</name>
<evidence type="ECO:0000256" key="3">
    <source>
        <dbReference type="ARBA" id="ARBA00023199"/>
    </source>
</evidence>
<dbReference type="InterPro" id="IPR017961">
    <property type="entry name" value="DNA_pol_Y-fam_little_finger"/>
</dbReference>